<comment type="caution">
    <text evidence="5">The sequence shown here is derived from an EMBL/GenBank/DDBJ whole genome shotgun (WGS) entry which is preliminary data.</text>
</comment>
<dbReference type="PANTHER" id="PTHR44858:SF1">
    <property type="entry name" value="UDP-N-ACETYLGLUCOSAMINE--PEPTIDE N-ACETYLGLUCOSAMINYLTRANSFERASE SPINDLY-RELATED"/>
    <property type="match status" value="1"/>
</dbReference>
<dbReference type="SMART" id="SM00028">
    <property type="entry name" value="TPR"/>
    <property type="match status" value="2"/>
</dbReference>
<dbReference type="SUPFAM" id="SSF48452">
    <property type="entry name" value="TPR-like"/>
    <property type="match status" value="1"/>
</dbReference>
<evidence type="ECO:0000259" key="4">
    <source>
        <dbReference type="Pfam" id="PF25064"/>
    </source>
</evidence>
<feature type="domain" description="Tetratricopeptide repeat protein 21A/21B fifth ARM repeats" evidence="4">
    <location>
        <begin position="18"/>
        <end position="101"/>
    </location>
</feature>
<reference evidence="6" key="1">
    <citation type="journal article" date="2019" name="Int. J. Syst. Evol. Microbiol.">
        <title>The Global Catalogue of Microorganisms (GCM) 10K type strain sequencing project: providing services to taxonomists for standard genome sequencing and annotation.</title>
        <authorList>
            <consortium name="The Broad Institute Genomics Platform"/>
            <consortium name="The Broad Institute Genome Sequencing Center for Infectious Disease"/>
            <person name="Wu L."/>
            <person name="Ma J."/>
        </authorList>
    </citation>
    <scope>NUCLEOTIDE SEQUENCE [LARGE SCALE GENOMIC DNA]</scope>
    <source>
        <strain evidence="6">KCTC 32465</strain>
    </source>
</reference>
<name>A0ABQ3D5R1_9RHOB</name>
<gene>
    <name evidence="5" type="ORF">GCM10008927_17220</name>
</gene>
<dbReference type="InterPro" id="IPR011990">
    <property type="entry name" value="TPR-like_helical_dom_sf"/>
</dbReference>
<proteinExistence type="predicted"/>
<dbReference type="InterPro" id="IPR056835">
    <property type="entry name" value="ARM_TT21_5th"/>
</dbReference>
<protein>
    <recommendedName>
        <fullName evidence="4">Tetratricopeptide repeat protein 21A/21B fifth ARM repeats domain-containing protein</fullName>
    </recommendedName>
</protein>
<dbReference type="PROSITE" id="PS50293">
    <property type="entry name" value="TPR_REGION"/>
    <property type="match status" value="1"/>
</dbReference>
<keyword evidence="1" id="KW-0677">Repeat</keyword>
<sequence length="249" mass="28421">MRPTRFHTYLNRAKFYKKRGEYGKALRDFQQVLEMKPSNYAALNGVSAMHLKAQNYDQLVGFLNETAQRWENKQLPYFFLGLLHVQQTGDYEKALAAFTTVAQLEPEHEARHILLAMAHFKLNDDTQAKIYIEKDVEAALLARAARSDLWDTFLFFFGKHILGMDTDELIRGVAYSAAGRPEEGARAFARFIEKGGVASRKAMNAMFQEQGIEPISESPIDNANITQNLRELANKIEQLFSLEELAKKL</sequence>
<dbReference type="RefSeq" id="WP_189640315.1">
    <property type="nucleotide sequence ID" value="NZ_BMZF01000004.1"/>
</dbReference>
<feature type="repeat" description="TPR" evidence="3">
    <location>
        <begin position="6"/>
        <end position="39"/>
    </location>
</feature>
<dbReference type="Pfam" id="PF25064">
    <property type="entry name" value="ARM_TT21_5th"/>
    <property type="match status" value="1"/>
</dbReference>
<accession>A0ABQ3D5R1</accession>
<evidence type="ECO:0000313" key="6">
    <source>
        <dbReference type="Proteomes" id="UP000634455"/>
    </source>
</evidence>
<evidence type="ECO:0000256" key="3">
    <source>
        <dbReference type="PROSITE-ProRule" id="PRU00339"/>
    </source>
</evidence>
<dbReference type="Gene3D" id="1.25.40.10">
    <property type="entry name" value="Tetratricopeptide repeat domain"/>
    <property type="match status" value="1"/>
</dbReference>
<evidence type="ECO:0000313" key="5">
    <source>
        <dbReference type="EMBL" id="GHA52366.1"/>
    </source>
</evidence>
<evidence type="ECO:0000256" key="1">
    <source>
        <dbReference type="ARBA" id="ARBA00022737"/>
    </source>
</evidence>
<dbReference type="PANTHER" id="PTHR44858">
    <property type="entry name" value="TETRATRICOPEPTIDE REPEAT PROTEIN 6"/>
    <property type="match status" value="1"/>
</dbReference>
<dbReference type="InterPro" id="IPR019734">
    <property type="entry name" value="TPR_rpt"/>
</dbReference>
<keyword evidence="6" id="KW-1185">Reference proteome</keyword>
<dbReference type="Proteomes" id="UP000634455">
    <property type="component" value="Unassembled WGS sequence"/>
</dbReference>
<dbReference type="EMBL" id="BMZF01000004">
    <property type="protein sequence ID" value="GHA52366.1"/>
    <property type="molecule type" value="Genomic_DNA"/>
</dbReference>
<dbReference type="InterPro" id="IPR050498">
    <property type="entry name" value="Ycf3"/>
</dbReference>
<organism evidence="5 6">
    <name type="scientific">Paramylibacter ulvae</name>
    <dbReference type="NCBI Taxonomy" id="1651968"/>
    <lineage>
        <taxon>Bacteria</taxon>
        <taxon>Pseudomonadati</taxon>
        <taxon>Pseudomonadota</taxon>
        <taxon>Alphaproteobacteria</taxon>
        <taxon>Rhodobacterales</taxon>
        <taxon>Paracoccaceae</taxon>
        <taxon>Paramylibacter</taxon>
    </lineage>
</organism>
<evidence type="ECO:0000256" key="2">
    <source>
        <dbReference type="ARBA" id="ARBA00022803"/>
    </source>
</evidence>
<keyword evidence="2 3" id="KW-0802">TPR repeat</keyword>
<dbReference type="PROSITE" id="PS50005">
    <property type="entry name" value="TPR"/>
    <property type="match status" value="1"/>
</dbReference>